<gene>
    <name evidence="1" type="ORF">PHYPA_022437</name>
</gene>
<proteinExistence type="predicted"/>
<reference evidence="1 3" key="1">
    <citation type="journal article" date="2008" name="Science">
        <title>The Physcomitrella genome reveals evolutionary insights into the conquest of land by plants.</title>
        <authorList>
            <person name="Rensing S."/>
            <person name="Lang D."/>
            <person name="Zimmer A."/>
            <person name="Terry A."/>
            <person name="Salamov A."/>
            <person name="Shapiro H."/>
            <person name="Nishiyama T."/>
            <person name="Perroud P.-F."/>
            <person name="Lindquist E."/>
            <person name="Kamisugi Y."/>
            <person name="Tanahashi T."/>
            <person name="Sakakibara K."/>
            <person name="Fujita T."/>
            <person name="Oishi K."/>
            <person name="Shin-I T."/>
            <person name="Kuroki Y."/>
            <person name="Toyoda A."/>
            <person name="Suzuki Y."/>
            <person name="Hashimoto A."/>
            <person name="Yamaguchi K."/>
            <person name="Sugano A."/>
            <person name="Kohara Y."/>
            <person name="Fujiyama A."/>
            <person name="Anterola A."/>
            <person name="Aoki S."/>
            <person name="Ashton N."/>
            <person name="Barbazuk W.B."/>
            <person name="Barker E."/>
            <person name="Bennetzen J."/>
            <person name="Bezanilla M."/>
            <person name="Blankenship R."/>
            <person name="Cho S.H."/>
            <person name="Dutcher S."/>
            <person name="Estelle M."/>
            <person name="Fawcett J.A."/>
            <person name="Gundlach H."/>
            <person name="Hanada K."/>
            <person name="Heyl A."/>
            <person name="Hicks K.A."/>
            <person name="Hugh J."/>
            <person name="Lohr M."/>
            <person name="Mayer K."/>
            <person name="Melkozernov A."/>
            <person name="Murata T."/>
            <person name="Nelson D."/>
            <person name="Pils B."/>
            <person name="Prigge M."/>
            <person name="Reiss B."/>
            <person name="Renner T."/>
            <person name="Rombauts S."/>
            <person name="Rushton P."/>
            <person name="Sanderfoot A."/>
            <person name="Schween G."/>
            <person name="Shiu S.-H."/>
            <person name="Stueber K."/>
            <person name="Theodoulou F.L."/>
            <person name="Tu H."/>
            <person name="Van de Peer Y."/>
            <person name="Verrier P.J."/>
            <person name="Waters E."/>
            <person name="Wood A."/>
            <person name="Yang L."/>
            <person name="Cove D."/>
            <person name="Cuming A."/>
            <person name="Hasebe M."/>
            <person name="Lucas S."/>
            <person name="Mishler D.B."/>
            <person name="Reski R."/>
            <person name="Grigoriev I."/>
            <person name="Quatrano R.S."/>
            <person name="Boore J.L."/>
        </authorList>
    </citation>
    <scope>NUCLEOTIDE SEQUENCE [LARGE SCALE GENOMIC DNA]</scope>
    <source>
        <strain evidence="2 3">cv. Gransden 2004</strain>
    </source>
</reference>
<evidence type="ECO:0000313" key="3">
    <source>
        <dbReference type="Proteomes" id="UP000006727"/>
    </source>
</evidence>
<dbReference type="Proteomes" id="UP000006727">
    <property type="component" value="Chromosome 17"/>
</dbReference>
<dbReference type="EnsemblPlants" id="Pp3c17_21563V3.1">
    <property type="protein sequence ID" value="PAC:32906492.CDS.1"/>
    <property type="gene ID" value="Pp3c17_21563"/>
</dbReference>
<evidence type="ECO:0000313" key="2">
    <source>
        <dbReference type="EnsemblPlants" id="PAC:32906492.CDS.1"/>
    </source>
</evidence>
<reference evidence="2" key="3">
    <citation type="submission" date="2020-12" db="UniProtKB">
        <authorList>
            <consortium name="EnsemblPlants"/>
        </authorList>
    </citation>
    <scope>IDENTIFICATION</scope>
</reference>
<keyword evidence="3" id="KW-1185">Reference proteome</keyword>
<dbReference type="AlphaFoldDB" id="A0A2K1J4X8"/>
<dbReference type="GO" id="GO:0007166">
    <property type="term" value="P:cell surface receptor signaling pathway"/>
    <property type="evidence" value="ECO:0007669"/>
    <property type="project" value="InterPro"/>
</dbReference>
<dbReference type="Gene3D" id="1.20.930.20">
    <property type="entry name" value="Adaptor protein Cbl, N-terminal domain"/>
    <property type="match status" value="1"/>
</dbReference>
<name>A0A2K1J4X8_PHYPA</name>
<dbReference type="InterPro" id="IPR036537">
    <property type="entry name" value="Adaptor_Cbl_N_dom_sf"/>
</dbReference>
<accession>A0A2K1J4X8</accession>
<reference evidence="1 3" key="2">
    <citation type="journal article" date="2018" name="Plant J.">
        <title>The Physcomitrella patens chromosome-scale assembly reveals moss genome structure and evolution.</title>
        <authorList>
            <person name="Lang D."/>
            <person name="Ullrich K.K."/>
            <person name="Murat F."/>
            <person name="Fuchs J."/>
            <person name="Jenkins J."/>
            <person name="Haas F.B."/>
            <person name="Piednoel M."/>
            <person name="Gundlach H."/>
            <person name="Van Bel M."/>
            <person name="Meyberg R."/>
            <person name="Vives C."/>
            <person name="Morata J."/>
            <person name="Symeonidi A."/>
            <person name="Hiss M."/>
            <person name="Muchero W."/>
            <person name="Kamisugi Y."/>
            <person name="Saleh O."/>
            <person name="Blanc G."/>
            <person name="Decker E.L."/>
            <person name="van Gessel N."/>
            <person name="Grimwood J."/>
            <person name="Hayes R.D."/>
            <person name="Graham S.W."/>
            <person name="Gunter L.E."/>
            <person name="McDaniel S.F."/>
            <person name="Hoernstein S.N.W."/>
            <person name="Larsson A."/>
            <person name="Li F.W."/>
            <person name="Perroud P.F."/>
            <person name="Phillips J."/>
            <person name="Ranjan P."/>
            <person name="Rokshar D.S."/>
            <person name="Rothfels C.J."/>
            <person name="Schneider L."/>
            <person name="Shu S."/>
            <person name="Stevenson D.W."/>
            <person name="Thummler F."/>
            <person name="Tillich M."/>
            <person name="Villarreal Aguilar J.C."/>
            <person name="Widiez T."/>
            <person name="Wong G.K."/>
            <person name="Wymore A."/>
            <person name="Zhang Y."/>
            <person name="Zimmer A.D."/>
            <person name="Quatrano R.S."/>
            <person name="Mayer K.F.X."/>
            <person name="Goodstein D."/>
            <person name="Casacuberta J.M."/>
            <person name="Vandepoele K."/>
            <person name="Reski R."/>
            <person name="Cuming A.C."/>
            <person name="Tuskan G.A."/>
            <person name="Maumus F."/>
            <person name="Salse J."/>
            <person name="Schmutz J."/>
            <person name="Rensing S.A."/>
        </authorList>
    </citation>
    <scope>NUCLEOTIDE SEQUENCE [LARGE SCALE GENOMIC DNA]</scope>
    <source>
        <strain evidence="2 3">cv. Gransden 2004</strain>
    </source>
</reference>
<evidence type="ECO:0000313" key="1">
    <source>
        <dbReference type="EMBL" id="PNR36586.1"/>
    </source>
</evidence>
<sequence>MEQHEEITNMHGICGDIWKGFKIYIKASKVLLKKKNMLNRNQCTNLCKKIENVTKFFDHLMTCTNDKLEFGFLLSELFFILNKSYSLVKKCGKPNWFEEAIFQSNNKETFRELILDLKCCCDIASNMLLKHYPNKFEDIMFATFSIATCQEVEDDVIFKHERLIHVSKEEDFEYHALIKHLL</sequence>
<protein>
    <submittedName>
        <fullName evidence="1 2">Uncharacterized protein</fullName>
    </submittedName>
</protein>
<organism evidence="1">
    <name type="scientific">Physcomitrium patens</name>
    <name type="common">Spreading-leaved earth moss</name>
    <name type="synonym">Physcomitrella patens</name>
    <dbReference type="NCBI Taxonomy" id="3218"/>
    <lineage>
        <taxon>Eukaryota</taxon>
        <taxon>Viridiplantae</taxon>
        <taxon>Streptophyta</taxon>
        <taxon>Embryophyta</taxon>
        <taxon>Bryophyta</taxon>
        <taxon>Bryophytina</taxon>
        <taxon>Bryopsida</taxon>
        <taxon>Funariidae</taxon>
        <taxon>Funariales</taxon>
        <taxon>Funariaceae</taxon>
        <taxon>Physcomitrium</taxon>
    </lineage>
</organism>
<dbReference type="EMBL" id="ABEU02000017">
    <property type="protein sequence ID" value="PNR36586.1"/>
    <property type="molecule type" value="Genomic_DNA"/>
</dbReference>
<dbReference type="InParanoid" id="A0A2K1J4X8"/>
<dbReference type="Gramene" id="Pp3c17_21563V3.1">
    <property type="protein sequence ID" value="PAC:32906492.CDS.1"/>
    <property type="gene ID" value="Pp3c17_21563"/>
</dbReference>